<protein>
    <submittedName>
        <fullName evidence="2">Uncharacterized protein</fullName>
    </submittedName>
</protein>
<reference evidence="2 3" key="1">
    <citation type="journal article" date="2014" name="Nat. Genet.">
        <title>Genome and transcriptome of the porcine whipworm Trichuris suis.</title>
        <authorList>
            <person name="Jex A.R."/>
            <person name="Nejsum P."/>
            <person name="Schwarz E.M."/>
            <person name="Hu L."/>
            <person name="Young N.D."/>
            <person name="Hall R.S."/>
            <person name="Korhonen P.K."/>
            <person name="Liao S."/>
            <person name="Thamsborg S."/>
            <person name="Xia J."/>
            <person name="Xu P."/>
            <person name="Wang S."/>
            <person name="Scheerlinck J.P."/>
            <person name="Hofmann A."/>
            <person name="Sternberg P.W."/>
            <person name="Wang J."/>
            <person name="Gasser R.B."/>
        </authorList>
    </citation>
    <scope>NUCLEOTIDE SEQUENCE [LARGE SCALE GENOMIC DNA]</scope>
    <source>
        <strain evidence="2">DCEP-RM93F</strain>
        <strain evidence="1">DCEP-RM93M</strain>
    </source>
</reference>
<gene>
    <name evidence="1" type="ORF">M513_07839</name>
    <name evidence="2" type="ORF">M514_07839</name>
</gene>
<dbReference type="InterPro" id="IPR053164">
    <property type="entry name" value="IS1016-like_transposase"/>
</dbReference>
<evidence type="ECO:0000313" key="1">
    <source>
        <dbReference type="EMBL" id="KFD51239.1"/>
    </source>
</evidence>
<dbReference type="Proteomes" id="UP000030758">
    <property type="component" value="Unassembled WGS sequence"/>
</dbReference>
<keyword evidence="3" id="KW-1185">Reference proteome</keyword>
<dbReference type="PANTHER" id="PTHR47163:SF3">
    <property type="entry name" value="PROTEIN CBG18017"/>
    <property type="match status" value="1"/>
</dbReference>
<proteinExistence type="predicted"/>
<name>A0A085N5C9_9BILA</name>
<evidence type="ECO:0000313" key="2">
    <source>
        <dbReference type="EMBL" id="KFD64675.1"/>
    </source>
</evidence>
<accession>A0A085N5C9</accession>
<sequence length="113" mass="12691">MPGNWLVLRCTCGKLVVWYAAAIVKRHIRLGTAVIKGEWRGNRFLAREGYARMGVNHSRSFVNRESGAHKQSIESRWSQAKSGNKLRCGMRHSSDLAATTPLRIRVEEEVGIG</sequence>
<dbReference type="AlphaFoldDB" id="A0A085N5C9"/>
<organism evidence="2">
    <name type="scientific">Trichuris suis</name>
    <name type="common">pig whipworm</name>
    <dbReference type="NCBI Taxonomy" id="68888"/>
    <lineage>
        <taxon>Eukaryota</taxon>
        <taxon>Metazoa</taxon>
        <taxon>Ecdysozoa</taxon>
        <taxon>Nematoda</taxon>
        <taxon>Enoplea</taxon>
        <taxon>Dorylaimia</taxon>
        <taxon>Trichinellida</taxon>
        <taxon>Trichuridae</taxon>
        <taxon>Trichuris</taxon>
    </lineage>
</organism>
<dbReference type="EMBL" id="KL367552">
    <property type="protein sequence ID" value="KFD64675.1"/>
    <property type="molecule type" value="Genomic_DNA"/>
</dbReference>
<dbReference type="EMBL" id="KL363241">
    <property type="protein sequence ID" value="KFD51239.1"/>
    <property type="molecule type" value="Genomic_DNA"/>
</dbReference>
<evidence type="ECO:0000313" key="3">
    <source>
        <dbReference type="Proteomes" id="UP000030764"/>
    </source>
</evidence>
<dbReference type="PANTHER" id="PTHR47163">
    <property type="entry name" value="DDE_TNP_IS1595 DOMAIN-CONTAINING PROTEIN"/>
    <property type="match status" value="1"/>
</dbReference>
<dbReference type="Proteomes" id="UP000030764">
    <property type="component" value="Unassembled WGS sequence"/>
</dbReference>